<sequence>MQSRKICSIIAKTERFSPVRLNGSMKLAPLSNATVDQIKANYTNERPFSSGRNYLSAKTTKDNSTNITRQAQPSHQIIEEQSSMPLKAKINSAGLRIRAHAPTRGNESKELAEDPHISQEIIKELPDDSKEDVIFDTNFGLRTIELNRPEKYNSLDGSMIRKIIPRLQEWTKSDMANVIIIKGAGSKAFCAGGDVAAIAQQNLLGEEGQRRSCDFFALEYKLDHLIATYNKPFIALMDGYTMGGGVGLSIHAPIRIATERTTFAMPETSIGFFPDVGASFFLPRLCGALGTYLALTSSRLDGVNAFFTGVATHFIHSSSLYSMEKRLAELRFRDYDSLEERLDLINSTIEEFVTGLPHEQPITIYGERRKAIDRCFSKPTVNDIIAALKVEMGPNEQWAKDTLDAIQKRSPTSVYVAFRQMQVGKKWSILEAFRREHQMATRFMRKSDFNEGVQATLIRKDGKPKWDPASLKEIKPKSRIEEPYFDTRGIEPISFLANKDFKEYPNHNYGLPSEEQVETLVSSKYMKPSNVIEHFIKLTRGKQGVKEKVQDIMDRNTVTLAENGSLLWNEVTY</sequence>
<dbReference type="InterPro" id="IPR018376">
    <property type="entry name" value="Enoyl-CoA_hyd/isom_CS"/>
</dbReference>
<evidence type="ECO:0000259" key="7">
    <source>
        <dbReference type="Pfam" id="PF16113"/>
    </source>
</evidence>
<dbReference type="Pfam" id="PF16113">
    <property type="entry name" value="ECH_2"/>
    <property type="match status" value="1"/>
</dbReference>
<gene>
    <name evidence="8" type="ORF">BLGHR1_13173</name>
</gene>
<dbReference type="EMBL" id="UNSH01000042">
    <property type="protein sequence ID" value="SZF02393.1"/>
    <property type="molecule type" value="Genomic_DNA"/>
</dbReference>
<dbReference type="InterPro" id="IPR045004">
    <property type="entry name" value="ECH_dom"/>
</dbReference>
<dbReference type="PANTHER" id="PTHR43176:SF3">
    <property type="entry name" value="3-HYDROXYISOBUTYRYL-COA HYDROLASE, MITOCHONDRIAL"/>
    <property type="match status" value="1"/>
</dbReference>
<evidence type="ECO:0000256" key="3">
    <source>
        <dbReference type="ARBA" id="ARBA00011915"/>
    </source>
</evidence>
<dbReference type="GO" id="GO:0005739">
    <property type="term" value="C:mitochondrion"/>
    <property type="evidence" value="ECO:0007669"/>
    <property type="project" value="UniProtKB-SubCell"/>
</dbReference>
<name>A0A383UPY8_BLUHO</name>
<dbReference type="VEuPathDB" id="FungiDB:BLGHR1_13173"/>
<dbReference type="SUPFAM" id="SSF52096">
    <property type="entry name" value="ClpP/crotonase"/>
    <property type="match status" value="1"/>
</dbReference>
<dbReference type="GO" id="GO:0003860">
    <property type="term" value="F:3-hydroxyisobutyryl-CoA hydrolase activity"/>
    <property type="evidence" value="ECO:0007669"/>
    <property type="project" value="UniProtKB-EC"/>
</dbReference>
<dbReference type="Proteomes" id="UP000275772">
    <property type="component" value="Unassembled WGS sequence"/>
</dbReference>
<evidence type="ECO:0000313" key="9">
    <source>
        <dbReference type="Proteomes" id="UP000275772"/>
    </source>
</evidence>
<proteinExistence type="predicted"/>
<dbReference type="InterPro" id="IPR029045">
    <property type="entry name" value="ClpP/crotonase-like_dom_sf"/>
</dbReference>
<dbReference type="CDD" id="cd06558">
    <property type="entry name" value="crotonase-like"/>
    <property type="match status" value="1"/>
</dbReference>
<evidence type="ECO:0000313" key="8">
    <source>
        <dbReference type="EMBL" id="SZF02393.1"/>
    </source>
</evidence>
<reference evidence="8 9" key="1">
    <citation type="submission" date="2017-11" db="EMBL/GenBank/DDBJ databases">
        <authorList>
            <person name="Kracher B."/>
        </authorList>
    </citation>
    <scope>NUCLEOTIDE SEQUENCE [LARGE SCALE GENOMIC DNA]</scope>
    <source>
        <strain evidence="8 9">RACE1</strain>
    </source>
</reference>
<dbReference type="PANTHER" id="PTHR43176">
    <property type="entry name" value="3-HYDROXYISOBUTYRYL-COA HYDROLASE-RELATED"/>
    <property type="match status" value="1"/>
</dbReference>
<keyword evidence="5" id="KW-0496">Mitochondrion</keyword>
<dbReference type="InterPro" id="IPR032259">
    <property type="entry name" value="HIBYL-CoA-H"/>
</dbReference>
<keyword evidence="4" id="KW-0378">Hydrolase</keyword>
<dbReference type="NCBIfam" id="NF004127">
    <property type="entry name" value="PRK05617.1"/>
    <property type="match status" value="1"/>
</dbReference>
<dbReference type="PROSITE" id="PS00166">
    <property type="entry name" value="ENOYL_COA_HYDRATASE"/>
    <property type="match status" value="1"/>
</dbReference>
<evidence type="ECO:0000256" key="5">
    <source>
        <dbReference type="ARBA" id="ARBA00023128"/>
    </source>
</evidence>
<dbReference type="FunFam" id="3.90.226.10:FF:000026">
    <property type="entry name" value="3-hydroxyisobutyryl-CoA hydrolase, mitochondrial"/>
    <property type="match status" value="1"/>
</dbReference>
<evidence type="ECO:0000256" key="1">
    <source>
        <dbReference type="ARBA" id="ARBA00001709"/>
    </source>
</evidence>
<dbReference type="Gene3D" id="3.90.226.10">
    <property type="entry name" value="2-enoyl-CoA Hydratase, Chain A, domain 1"/>
    <property type="match status" value="1"/>
</dbReference>
<dbReference type="GO" id="GO:0006574">
    <property type="term" value="P:L-valine catabolic process"/>
    <property type="evidence" value="ECO:0007669"/>
    <property type="project" value="TreeGrafter"/>
</dbReference>
<accession>A0A383UPY8</accession>
<evidence type="ECO:0000256" key="4">
    <source>
        <dbReference type="ARBA" id="ARBA00022801"/>
    </source>
</evidence>
<protein>
    <recommendedName>
        <fullName evidence="3">3-hydroxyisobutyryl-CoA hydrolase</fullName>
        <ecNumber evidence="3">3.1.2.4</ecNumber>
    </recommendedName>
    <alternativeName>
        <fullName evidence="6">3-hydroxyisobutyryl-coenzyme A hydrolase</fullName>
    </alternativeName>
</protein>
<feature type="domain" description="Enoyl-CoA hydratase/isomerase" evidence="7">
    <location>
        <begin position="142"/>
        <end position="477"/>
    </location>
</feature>
<comment type="subcellular location">
    <subcellularLocation>
        <location evidence="2">Mitochondrion</location>
    </subcellularLocation>
</comment>
<comment type="catalytic activity">
    <reaction evidence="1">
        <text>3-hydroxy-2-methylpropanoyl-CoA + H2O = 3-hydroxy-2-methylpropanoate + CoA + H(+)</text>
        <dbReference type="Rhea" id="RHEA:20888"/>
        <dbReference type="ChEBI" id="CHEBI:11805"/>
        <dbReference type="ChEBI" id="CHEBI:15377"/>
        <dbReference type="ChEBI" id="CHEBI:15378"/>
        <dbReference type="ChEBI" id="CHEBI:57287"/>
        <dbReference type="ChEBI" id="CHEBI:57340"/>
        <dbReference type="EC" id="3.1.2.4"/>
    </reaction>
</comment>
<dbReference type="AlphaFoldDB" id="A0A383UPY8"/>
<organism evidence="8 9">
    <name type="scientific">Blumeria hordei</name>
    <name type="common">Barley powdery mildew</name>
    <name type="synonym">Blumeria graminis f. sp. hordei</name>
    <dbReference type="NCBI Taxonomy" id="2867405"/>
    <lineage>
        <taxon>Eukaryota</taxon>
        <taxon>Fungi</taxon>
        <taxon>Dikarya</taxon>
        <taxon>Ascomycota</taxon>
        <taxon>Pezizomycotina</taxon>
        <taxon>Leotiomycetes</taxon>
        <taxon>Erysiphales</taxon>
        <taxon>Erysiphaceae</taxon>
        <taxon>Blumeria</taxon>
    </lineage>
</organism>
<evidence type="ECO:0000256" key="2">
    <source>
        <dbReference type="ARBA" id="ARBA00004173"/>
    </source>
</evidence>
<evidence type="ECO:0000256" key="6">
    <source>
        <dbReference type="ARBA" id="ARBA00031181"/>
    </source>
</evidence>
<dbReference type="EC" id="3.1.2.4" evidence="3"/>